<protein>
    <submittedName>
        <fullName evidence="1">Uncharacterized protein</fullName>
    </submittedName>
</protein>
<reference evidence="2" key="1">
    <citation type="journal article" date="2019" name="Int. J. Syst. Evol. Microbiol.">
        <title>The Global Catalogue of Microorganisms (GCM) 10K type strain sequencing project: providing services to taxonomists for standard genome sequencing and annotation.</title>
        <authorList>
            <consortium name="The Broad Institute Genomics Platform"/>
            <consortium name="The Broad Institute Genome Sequencing Center for Infectious Disease"/>
            <person name="Wu L."/>
            <person name="Ma J."/>
        </authorList>
    </citation>
    <scope>NUCLEOTIDE SEQUENCE [LARGE SCALE GENOMIC DNA]</scope>
    <source>
        <strain evidence="2">CGMCC 1.12404</strain>
    </source>
</reference>
<dbReference type="Proteomes" id="UP000617979">
    <property type="component" value="Unassembled WGS sequence"/>
</dbReference>
<dbReference type="EMBL" id="BMEX01000005">
    <property type="protein sequence ID" value="GGA45066.1"/>
    <property type="molecule type" value="Genomic_DNA"/>
</dbReference>
<gene>
    <name evidence="1" type="ORF">GCM10007416_17720</name>
</gene>
<sequence length="54" mass="6179">MDACPFVWTKNLILSERNTDTPAGQNRRGLVIIYSPESRGLDCRRQRRRGGYPG</sequence>
<proteinExistence type="predicted"/>
<evidence type="ECO:0000313" key="1">
    <source>
        <dbReference type="EMBL" id="GGA45066.1"/>
    </source>
</evidence>
<keyword evidence="2" id="KW-1185">Reference proteome</keyword>
<accession>A0ABQ1GK25</accession>
<name>A0ABQ1GK25_9BACL</name>
<organism evidence="1 2">
    <name type="scientific">Kroppenstedtia guangzhouensis</name>
    <dbReference type="NCBI Taxonomy" id="1274356"/>
    <lineage>
        <taxon>Bacteria</taxon>
        <taxon>Bacillati</taxon>
        <taxon>Bacillota</taxon>
        <taxon>Bacilli</taxon>
        <taxon>Bacillales</taxon>
        <taxon>Thermoactinomycetaceae</taxon>
        <taxon>Kroppenstedtia</taxon>
    </lineage>
</organism>
<evidence type="ECO:0000313" key="2">
    <source>
        <dbReference type="Proteomes" id="UP000617979"/>
    </source>
</evidence>
<comment type="caution">
    <text evidence="1">The sequence shown here is derived from an EMBL/GenBank/DDBJ whole genome shotgun (WGS) entry which is preliminary data.</text>
</comment>